<accession>A0A2P8DSU2</accession>
<dbReference type="InterPro" id="IPR006175">
    <property type="entry name" value="YjgF/YER057c/UK114"/>
</dbReference>
<dbReference type="SUPFAM" id="SSF55298">
    <property type="entry name" value="YjgF-like"/>
    <property type="match status" value="1"/>
</dbReference>
<dbReference type="Gene3D" id="3.30.1330.40">
    <property type="entry name" value="RutC-like"/>
    <property type="match status" value="1"/>
</dbReference>
<feature type="compositionally biased region" description="Low complexity" evidence="1">
    <location>
        <begin position="12"/>
        <end position="41"/>
    </location>
</feature>
<reference evidence="2 3" key="1">
    <citation type="submission" date="2018-03" db="EMBL/GenBank/DDBJ databases">
        <title>Genomic Encyclopedia of Archaeal and Bacterial Type Strains, Phase II (KMG-II): from individual species to whole genera.</title>
        <authorList>
            <person name="Goeker M."/>
        </authorList>
    </citation>
    <scope>NUCLEOTIDE SEQUENCE [LARGE SCALE GENOMIC DNA]</scope>
    <source>
        <strain evidence="2 3">DSM 45312</strain>
    </source>
</reference>
<dbReference type="OrthoDB" id="9815126at2"/>
<evidence type="ECO:0000256" key="1">
    <source>
        <dbReference type="SAM" id="MobiDB-lite"/>
    </source>
</evidence>
<dbReference type="Pfam" id="PF01042">
    <property type="entry name" value="Ribonuc_L-PSP"/>
    <property type="match status" value="1"/>
</dbReference>
<dbReference type="RefSeq" id="WP_106581609.1">
    <property type="nucleotide sequence ID" value="NZ_PYGA01000002.1"/>
</dbReference>
<organism evidence="2 3">
    <name type="scientific">Murinocardiopsis flavida</name>
    <dbReference type="NCBI Taxonomy" id="645275"/>
    <lineage>
        <taxon>Bacteria</taxon>
        <taxon>Bacillati</taxon>
        <taxon>Actinomycetota</taxon>
        <taxon>Actinomycetes</taxon>
        <taxon>Streptosporangiales</taxon>
        <taxon>Nocardiopsidaceae</taxon>
        <taxon>Murinocardiopsis</taxon>
    </lineage>
</organism>
<gene>
    <name evidence="2" type="ORF">CLV63_102405</name>
</gene>
<dbReference type="PANTHER" id="PTHR43857">
    <property type="entry name" value="BLR7761 PROTEIN"/>
    <property type="match status" value="1"/>
</dbReference>
<dbReference type="PANTHER" id="PTHR43857:SF1">
    <property type="entry name" value="YJGH FAMILY PROTEIN"/>
    <property type="match status" value="1"/>
</dbReference>
<dbReference type="AlphaFoldDB" id="A0A2P8DSU2"/>
<dbReference type="Proteomes" id="UP000240542">
    <property type="component" value="Unassembled WGS sequence"/>
</dbReference>
<keyword evidence="3" id="KW-1185">Reference proteome</keyword>
<name>A0A2P8DSU2_9ACTN</name>
<dbReference type="InterPro" id="IPR035959">
    <property type="entry name" value="RutC-like_sf"/>
</dbReference>
<sequence length="175" mass="17425">MGGQTAGPESGTPHTTASQTATTPQATTPDATTPQAATPRTATPHTIVTAPGLAPPVGFAHAVVCAPGRTVLLGGQTAQRPDGSIGGATVAEQFAIAVANVRTALEAAGGAPGDLAALTVYTTDVPAYRAALREIGVAYRGCMGRHYPAMALLGVSALFDEEALVELVGVAVLPE</sequence>
<dbReference type="EMBL" id="PYGA01000002">
    <property type="protein sequence ID" value="PSL00278.1"/>
    <property type="molecule type" value="Genomic_DNA"/>
</dbReference>
<evidence type="ECO:0000313" key="2">
    <source>
        <dbReference type="EMBL" id="PSL00278.1"/>
    </source>
</evidence>
<proteinExistence type="predicted"/>
<feature type="region of interest" description="Disordered" evidence="1">
    <location>
        <begin position="1"/>
        <end position="41"/>
    </location>
</feature>
<evidence type="ECO:0000313" key="3">
    <source>
        <dbReference type="Proteomes" id="UP000240542"/>
    </source>
</evidence>
<protein>
    <submittedName>
        <fullName evidence="2">Enamine deaminase RidA (YjgF/YER057c/UK114 family)</fullName>
    </submittedName>
</protein>
<dbReference type="CDD" id="cd00448">
    <property type="entry name" value="YjgF_YER057c_UK114_family"/>
    <property type="match status" value="1"/>
</dbReference>
<comment type="caution">
    <text evidence="2">The sequence shown here is derived from an EMBL/GenBank/DDBJ whole genome shotgun (WGS) entry which is preliminary data.</text>
</comment>